<dbReference type="InterPro" id="IPR001647">
    <property type="entry name" value="HTH_TetR"/>
</dbReference>
<comment type="caution">
    <text evidence="6">The sequence shown here is derived from an EMBL/GenBank/DDBJ whole genome shotgun (WGS) entry which is preliminary data.</text>
</comment>
<evidence type="ECO:0000313" key="7">
    <source>
        <dbReference type="Proteomes" id="UP001403094"/>
    </source>
</evidence>
<dbReference type="InterPro" id="IPR050109">
    <property type="entry name" value="HTH-type_TetR-like_transc_reg"/>
</dbReference>
<keyword evidence="2 4" id="KW-0238">DNA-binding</keyword>
<feature type="domain" description="HTH tetR-type" evidence="5">
    <location>
        <begin position="10"/>
        <end position="69"/>
    </location>
</feature>
<organism evidence="6 7">
    <name type="scientific">Streptomyces cheonanensis</name>
    <dbReference type="NCBI Taxonomy" id="312720"/>
    <lineage>
        <taxon>Bacteria</taxon>
        <taxon>Bacillati</taxon>
        <taxon>Actinomycetota</taxon>
        <taxon>Actinomycetes</taxon>
        <taxon>Kitasatosporales</taxon>
        <taxon>Streptomycetaceae</taxon>
        <taxon>Streptomyces</taxon>
    </lineage>
</organism>
<reference evidence="7" key="1">
    <citation type="journal article" date="2019" name="Int. J. Syst. Evol. Microbiol.">
        <title>The Global Catalogue of Microorganisms (GCM) 10K type strain sequencing project: providing services to taxonomists for standard genome sequencing and annotation.</title>
        <authorList>
            <consortium name="The Broad Institute Genomics Platform"/>
            <consortium name="The Broad Institute Genome Sequencing Center for Infectious Disease"/>
            <person name="Wu L."/>
            <person name="Ma J."/>
        </authorList>
    </citation>
    <scope>NUCLEOTIDE SEQUENCE [LARGE SCALE GENOMIC DNA]</scope>
    <source>
        <strain evidence="7">JCM 14549</strain>
    </source>
</reference>
<keyword evidence="7" id="KW-1185">Reference proteome</keyword>
<dbReference type="InterPro" id="IPR049445">
    <property type="entry name" value="TetR_SbtR-like_C"/>
</dbReference>
<dbReference type="Gene3D" id="1.10.357.10">
    <property type="entry name" value="Tetracycline Repressor, domain 2"/>
    <property type="match status" value="1"/>
</dbReference>
<dbReference type="PROSITE" id="PS50977">
    <property type="entry name" value="HTH_TETR_2"/>
    <property type="match status" value="1"/>
</dbReference>
<evidence type="ECO:0000313" key="6">
    <source>
        <dbReference type="EMBL" id="GAA2054673.1"/>
    </source>
</evidence>
<evidence type="ECO:0000256" key="3">
    <source>
        <dbReference type="ARBA" id="ARBA00023163"/>
    </source>
</evidence>
<dbReference type="RefSeq" id="WP_346070778.1">
    <property type="nucleotide sequence ID" value="NZ_BAAANQ010000005.1"/>
</dbReference>
<dbReference type="SUPFAM" id="SSF48498">
    <property type="entry name" value="Tetracyclin repressor-like, C-terminal domain"/>
    <property type="match status" value="1"/>
</dbReference>
<evidence type="ECO:0000259" key="5">
    <source>
        <dbReference type="PROSITE" id="PS50977"/>
    </source>
</evidence>
<evidence type="ECO:0000256" key="2">
    <source>
        <dbReference type="ARBA" id="ARBA00023125"/>
    </source>
</evidence>
<gene>
    <name evidence="6" type="ORF">GCM10009757_30620</name>
</gene>
<keyword evidence="1" id="KW-0805">Transcription regulation</keyword>
<feature type="DNA-binding region" description="H-T-H motif" evidence="4">
    <location>
        <begin position="32"/>
        <end position="51"/>
    </location>
</feature>
<name>A0ABP5GTI4_9ACTN</name>
<dbReference type="InterPro" id="IPR036271">
    <property type="entry name" value="Tet_transcr_reg_TetR-rel_C_sf"/>
</dbReference>
<sequence>MPAQQRADARRNHALILAVAEAEVAAHGADTSLEQVARAAGVGSATVRRHFPSRRALLDAVFQERVEALCKRARVLADAPDSRAALLAWLSDLTAYAASARGMAATLTYEEAHVSRCTTKLSDAADPLLRRAAGDGAVSPGLTIVDLLTLVTGIALATEHHRDPVAEADRLLALAVAGISPPASGRDG</sequence>
<accession>A0ABP5GTI4</accession>
<dbReference type="InterPro" id="IPR009057">
    <property type="entry name" value="Homeodomain-like_sf"/>
</dbReference>
<dbReference type="EMBL" id="BAAANQ010000005">
    <property type="protein sequence ID" value="GAA2054673.1"/>
    <property type="molecule type" value="Genomic_DNA"/>
</dbReference>
<proteinExistence type="predicted"/>
<evidence type="ECO:0000256" key="1">
    <source>
        <dbReference type="ARBA" id="ARBA00023015"/>
    </source>
</evidence>
<evidence type="ECO:0000256" key="4">
    <source>
        <dbReference type="PROSITE-ProRule" id="PRU00335"/>
    </source>
</evidence>
<keyword evidence="3" id="KW-0804">Transcription</keyword>
<dbReference type="SUPFAM" id="SSF46689">
    <property type="entry name" value="Homeodomain-like"/>
    <property type="match status" value="1"/>
</dbReference>
<dbReference type="PANTHER" id="PTHR30055:SF234">
    <property type="entry name" value="HTH-TYPE TRANSCRIPTIONAL REGULATOR BETI"/>
    <property type="match status" value="1"/>
</dbReference>
<protein>
    <submittedName>
        <fullName evidence="6">TetR/AcrR family transcriptional regulator</fullName>
    </submittedName>
</protein>
<dbReference type="Pfam" id="PF21597">
    <property type="entry name" value="TetR_C_43"/>
    <property type="match status" value="1"/>
</dbReference>
<dbReference type="PANTHER" id="PTHR30055">
    <property type="entry name" value="HTH-TYPE TRANSCRIPTIONAL REGULATOR RUTR"/>
    <property type="match status" value="1"/>
</dbReference>
<dbReference type="Pfam" id="PF00440">
    <property type="entry name" value="TetR_N"/>
    <property type="match status" value="1"/>
</dbReference>
<dbReference type="Proteomes" id="UP001403094">
    <property type="component" value="Unassembled WGS sequence"/>
</dbReference>